<dbReference type="InterPro" id="IPR041664">
    <property type="entry name" value="AAA_16"/>
</dbReference>
<gene>
    <name evidence="3" type="ORF">I8J30_32665</name>
</gene>
<sequence>LHPATAERRRLPQHGPAGIRKPFAARPLAARRGDRGDTVLSAEPGEAELELEHSALADLFRTVTDDRLHALPGPQRSALRQALRREPAPPGGPEPVALRLALLSLLAALGRDRPVLLVIDAAHHVDPASAQLLAFAARRLDTARVRTLVTETTTPGAAPSAGPALCPPAAREVVLPSLWFPVLSALPRHSDPAHWLLR</sequence>
<keyword evidence="3" id="KW-0067">ATP-binding</keyword>
<reference evidence="3 4" key="1">
    <citation type="submission" date="2021-04" db="EMBL/GenBank/DDBJ databases">
        <title>Paenibacillus sp. DLE-14 whole genome sequence.</title>
        <authorList>
            <person name="Ham Y.J."/>
        </authorList>
    </citation>
    <scope>NUCLEOTIDE SEQUENCE [LARGE SCALE GENOMIC DNA]</scope>
    <source>
        <strain evidence="3 4">DLE-14</strain>
    </source>
</reference>
<feature type="compositionally biased region" description="Basic and acidic residues" evidence="1">
    <location>
        <begin position="1"/>
        <end position="10"/>
    </location>
</feature>
<feature type="domain" description="Orc1-like AAA ATPase" evidence="2">
    <location>
        <begin position="54"/>
        <end position="145"/>
    </location>
</feature>
<feature type="non-terminal residue" evidence="3">
    <location>
        <position position="1"/>
    </location>
</feature>
<protein>
    <submittedName>
        <fullName evidence="3">ATP-binding protein</fullName>
    </submittedName>
</protein>
<dbReference type="EMBL" id="JAGKSP010000055">
    <property type="protein sequence ID" value="MBP3967411.1"/>
    <property type="molecule type" value="Genomic_DNA"/>
</dbReference>
<dbReference type="GO" id="GO:0005524">
    <property type="term" value="F:ATP binding"/>
    <property type="evidence" value="ECO:0007669"/>
    <property type="project" value="UniProtKB-KW"/>
</dbReference>
<dbReference type="Proteomes" id="UP000673394">
    <property type="component" value="Unassembled WGS sequence"/>
</dbReference>
<name>A0ABS5CNH4_9BACL</name>
<evidence type="ECO:0000256" key="1">
    <source>
        <dbReference type="SAM" id="MobiDB-lite"/>
    </source>
</evidence>
<evidence type="ECO:0000313" key="4">
    <source>
        <dbReference type="Proteomes" id="UP000673394"/>
    </source>
</evidence>
<dbReference type="RefSeq" id="WP_210664502.1">
    <property type="nucleotide sequence ID" value="NZ_JAGKSP010000055.1"/>
</dbReference>
<feature type="region of interest" description="Disordered" evidence="1">
    <location>
        <begin position="71"/>
        <end position="91"/>
    </location>
</feature>
<keyword evidence="4" id="KW-1185">Reference proteome</keyword>
<evidence type="ECO:0000259" key="2">
    <source>
        <dbReference type="Pfam" id="PF13191"/>
    </source>
</evidence>
<accession>A0ABS5CNH4</accession>
<proteinExistence type="predicted"/>
<evidence type="ECO:0000313" key="3">
    <source>
        <dbReference type="EMBL" id="MBP3967411.1"/>
    </source>
</evidence>
<organism evidence="3 4">
    <name type="scientific">Paenibacillus lignilyticus</name>
    <dbReference type="NCBI Taxonomy" id="1172615"/>
    <lineage>
        <taxon>Bacteria</taxon>
        <taxon>Bacillati</taxon>
        <taxon>Bacillota</taxon>
        <taxon>Bacilli</taxon>
        <taxon>Bacillales</taxon>
        <taxon>Paenibacillaceae</taxon>
        <taxon>Paenibacillus</taxon>
    </lineage>
</organism>
<keyword evidence="3" id="KW-0547">Nucleotide-binding</keyword>
<feature type="non-terminal residue" evidence="3">
    <location>
        <position position="198"/>
    </location>
</feature>
<dbReference type="Pfam" id="PF13191">
    <property type="entry name" value="AAA_16"/>
    <property type="match status" value="1"/>
</dbReference>
<feature type="region of interest" description="Disordered" evidence="1">
    <location>
        <begin position="1"/>
        <end position="26"/>
    </location>
</feature>
<comment type="caution">
    <text evidence="3">The sequence shown here is derived from an EMBL/GenBank/DDBJ whole genome shotgun (WGS) entry which is preliminary data.</text>
</comment>